<dbReference type="InterPro" id="IPR026082">
    <property type="entry name" value="ABCA"/>
</dbReference>
<accession>A0A9J6GUN0</accession>
<dbReference type="AlphaFoldDB" id="A0A9J6GUN0"/>
<evidence type="ECO:0000256" key="2">
    <source>
        <dbReference type="ARBA" id="ARBA00022737"/>
    </source>
</evidence>
<dbReference type="EMBL" id="JABSTR010000009">
    <property type="protein sequence ID" value="KAH9378569.1"/>
    <property type="molecule type" value="Genomic_DNA"/>
</dbReference>
<reference evidence="3 4" key="1">
    <citation type="journal article" date="2020" name="Cell">
        <title>Large-Scale Comparative Analyses of Tick Genomes Elucidate Their Genetic Diversity and Vector Capacities.</title>
        <authorList>
            <consortium name="Tick Genome and Microbiome Consortium (TIGMIC)"/>
            <person name="Jia N."/>
            <person name="Wang J."/>
            <person name="Shi W."/>
            <person name="Du L."/>
            <person name="Sun Y."/>
            <person name="Zhan W."/>
            <person name="Jiang J.F."/>
            <person name="Wang Q."/>
            <person name="Zhang B."/>
            <person name="Ji P."/>
            <person name="Bell-Sakyi L."/>
            <person name="Cui X.M."/>
            <person name="Yuan T.T."/>
            <person name="Jiang B.G."/>
            <person name="Yang W.F."/>
            <person name="Lam T.T."/>
            <person name="Chang Q.C."/>
            <person name="Ding S.J."/>
            <person name="Wang X.J."/>
            <person name="Zhu J.G."/>
            <person name="Ruan X.D."/>
            <person name="Zhao L."/>
            <person name="Wei J.T."/>
            <person name="Ye R.Z."/>
            <person name="Que T.C."/>
            <person name="Du C.H."/>
            <person name="Zhou Y.H."/>
            <person name="Cheng J.X."/>
            <person name="Dai P.F."/>
            <person name="Guo W.B."/>
            <person name="Han X.H."/>
            <person name="Huang E.J."/>
            <person name="Li L.F."/>
            <person name="Wei W."/>
            <person name="Gao Y.C."/>
            <person name="Liu J.Z."/>
            <person name="Shao H.Z."/>
            <person name="Wang X."/>
            <person name="Wang C.C."/>
            <person name="Yang T.C."/>
            <person name="Huo Q.B."/>
            <person name="Li W."/>
            <person name="Chen H.Y."/>
            <person name="Chen S.E."/>
            <person name="Zhou L.G."/>
            <person name="Ni X.B."/>
            <person name="Tian J.H."/>
            <person name="Sheng Y."/>
            <person name="Liu T."/>
            <person name="Pan Y.S."/>
            <person name="Xia L.Y."/>
            <person name="Li J."/>
            <person name="Zhao F."/>
            <person name="Cao W.C."/>
        </authorList>
    </citation>
    <scope>NUCLEOTIDE SEQUENCE [LARGE SCALE GENOMIC DNA]</scope>
    <source>
        <strain evidence="3">HaeL-2018</strain>
    </source>
</reference>
<keyword evidence="1" id="KW-0813">Transport</keyword>
<dbReference type="PANTHER" id="PTHR19229">
    <property type="entry name" value="ATP-BINDING CASSETTE TRANSPORTER SUBFAMILY A ABCA"/>
    <property type="match status" value="1"/>
</dbReference>
<evidence type="ECO:0000313" key="4">
    <source>
        <dbReference type="Proteomes" id="UP000821853"/>
    </source>
</evidence>
<evidence type="ECO:0000313" key="3">
    <source>
        <dbReference type="EMBL" id="KAH9378569.1"/>
    </source>
</evidence>
<dbReference type="VEuPathDB" id="VectorBase:HLOH_062803"/>
<keyword evidence="4" id="KW-1185">Reference proteome</keyword>
<dbReference type="GO" id="GO:0016020">
    <property type="term" value="C:membrane"/>
    <property type="evidence" value="ECO:0007669"/>
    <property type="project" value="InterPro"/>
</dbReference>
<dbReference type="OrthoDB" id="6435757at2759"/>
<organism evidence="3 4">
    <name type="scientific">Haemaphysalis longicornis</name>
    <name type="common">Bush tick</name>
    <dbReference type="NCBI Taxonomy" id="44386"/>
    <lineage>
        <taxon>Eukaryota</taxon>
        <taxon>Metazoa</taxon>
        <taxon>Ecdysozoa</taxon>
        <taxon>Arthropoda</taxon>
        <taxon>Chelicerata</taxon>
        <taxon>Arachnida</taxon>
        <taxon>Acari</taxon>
        <taxon>Parasitiformes</taxon>
        <taxon>Ixodida</taxon>
        <taxon>Ixodoidea</taxon>
        <taxon>Ixodidae</taxon>
        <taxon>Haemaphysalinae</taxon>
        <taxon>Haemaphysalis</taxon>
    </lineage>
</organism>
<evidence type="ECO:0000256" key="1">
    <source>
        <dbReference type="ARBA" id="ARBA00022448"/>
    </source>
</evidence>
<dbReference type="GO" id="GO:0140359">
    <property type="term" value="F:ABC-type transporter activity"/>
    <property type="evidence" value="ECO:0007669"/>
    <property type="project" value="InterPro"/>
</dbReference>
<dbReference type="Proteomes" id="UP000821853">
    <property type="component" value="Unassembled WGS sequence"/>
</dbReference>
<dbReference type="PANTHER" id="PTHR19229:SF36">
    <property type="entry name" value="ATP-BINDING CASSETTE SUB-FAMILY A MEMBER 2"/>
    <property type="match status" value="1"/>
</dbReference>
<proteinExistence type="predicted"/>
<gene>
    <name evidence="3" type="ORF">HPB48_005289</name>
</gene>
<sequence length="100" mass="11339">MRLQLPIPGHANPFPSSFPELRGMDECEYSCDRITIMVAGRMKCLGSLQHLKQKFAKGFRFEFVLKRDAGHDPAQFVTAVMEQFPGIKLVDRHNVSFSAL</sequence>
<comment type="caution">
    <text evidence="3">The sequence shown here is derived from an EMBL/GenBank/DDBJ whole genome shotgun (WGS) entry which is preliminary data.</text>
</comment>
<protein>
    <submittedName>
        <fullName evidence="3">Uncharacterized protein</fullName>
    </submittedName>
</protein>
<name>A0A9J6GUN0_HAELO</name>
<keyword evidence="2" id="KW-0677">Repeat</keyword>
<dbReference type="GO" id="GO:0005319">
    <property type="term" value="F:lipid transporter activity"/>
    <property type="evidence" value="ECO:0007669"/>
    <property type="project" value="TreeGrafter"/>
</dbReference>